<organism evidence="3 4">
    <name type="scientific">Nicotiana sylvestris</name>
    <name type="common">Wood tobacco</name>
    <name type="synonym">South American tobacco</name>
    <dbReference type="NCBI Taxonomy" id="4096"/>
    <lineage>
        <taxon>Eukaryota</taxon>
        <taxon>Viridiplantae</taxon>
        <taxon>Streptophyta</taxon>
        <taxon>Embryophyta</taxon>
        <taxon>Tracheophyta</taxon>
        <taxon>Spermatophyta</taxon>
        <taxon>Magnoliopsida</taxon>
        <taxon>eudicotyledons</taxon>
        <taxon>Gunneridae</taxon>
        <taxon>Pentapetalae</taxon>
        <taxon>asterids</taxon>
        <taxon>lamiids</taxon>
        <taxon>Solanales</taxon>
        <taxon>Solanaceae</taxon>
        <taxon>Nicotianoideae</taxon>
        <taxon>Nicotianeae</taxon>
        <taxon>Nicotiana</taxon>
    </lineage>
</organism>
<evidence type="ECO:0000259" key="2">
    <source>
        <dbReference type="Pfam" id="PF00501"/>
    </source>
</evidence>
<dbReference type="eggNOG" id="KOG1176">
    <property type="taxonomic scope" value="Eukaryota"/>
</dbReference>
<protein>
    <submittedName>
        <fullName evidence="4">4-coumarate--CoA ligase-like 9</fullName>
    </submittedName>
</protein>
<dbReference type="InterPro" id="IPR000873">
    <property type="entry name" value="AMP-dep_synth/lig_dom"/>
</dbReference>
<accession>A0A1U7X313</accession>
<evidence type="ECO:0000313" key="3">
    <source>
        <dbReference type="Proteomes" id="UP000189701"/>
    </source>
</evidence>
<gene>
    <name evidence="4" type="primary">LOC104232535</name>
</gene>
<name>A0A1U7X313_NICSY</name>
<dbReference type="PANTHER" id="PTHR24096">
    <property type="entry name" value="LONG-CHAIN-FATTY-ACID--COA LIGASE"/>
    <property type="match status" value="1"/>
</dbReference>
<dbReference type="PANTHER" id="PTHR24096:SF251">
    <property type="entry name" value="4-COUMARATE--COA LIGASE-LIKE 9"/>
    <property type="match status" value="1"/>
</dbReference>
<dbReference type="RefSeq" id="XP_009784061.1">
    <property type="nucleotide sequence ID" value="XM_009785759.1"/>
</dbReference>
<reference evidence="4" key="2">
    <citation type="submission" date="2025-08" db="UniProtKB">
        <authorList>
            <consortium name="RefSeq"/>
        </authorList>
    </citation>
    <scope>IDENTIFICATION</scope>
    <source>
        <tissue evidence="4">Leaf</tissue>
    </source>
</reference>
<dbReference type="SUPFAM" id="SSF56801">
    <property type="entry name" value="Acetyl-CoA synthetase-like"/>
    <property type="match status" value="1"/>
</dbReference>
<sequence>MIRPEETDRYGSAGRLADNLEAKIVDPDSGEALPPGKRGELWIRGPTIMKGYVGDKQETSATLNSEGWLKTGDLCYFDSDGFLFIVDRLKELIKHKAYQVPLLNWNSCFNQFLKLLMQQLFHILMKKQGRFQWLMLSENLGALLVSHKLWIQLQNRLHHTKRYGVLHSLTQYQDLQQERS</sequence>
<evidence type="ECO:0000313" key="4">
    <source>
        <dbReference type="RefSeq" id="XP_009784061.1"/>
    </source>
</evidence>
<dbReference type="GO" id="GO:0016405">
    <property type="term" value="F:CoA-ligase activity"/>
    <property type="evidence" value="ECO:0007669"/>
    <property type="project" value="TreeGrafter"/>
</dbReference>
<proteinExistence type="predicted"/>
<dbReference type="Gene3D" id="3.40.50.12780">
    <property type="entry name" value="N-terminal domain of ligase-like"/>
    <property type="match status" value="1"/>
</dbReference>
<dbReference type="STRING" id="4096.A0A1U7X313"/>
<dbReference type="InterPro" id="IPR042099">
    <property type="entry name" value="ANL_N_sf"/>
</dbReference>
<keyword evidence="1" id="KW-0436">Ligase</keyword>
<dbReference type="Pfam" id="PF00501">
    <property type="entry name" value="AMP-binding"/>
    <property type="match status" value="1"/>
</dbReference>
<keyword evidence="3" id="KW-1185">Reference proteome</keyword>
<dbReference type="OrthoDB" id="1935126at2759"/>
<evidence type="ECO:0000256" key="1">
    <source>
        <dbReference type="ARBA" id="ARBA00022598"/>
    </source>
</evidence>
<dbReference type="Proteomes" id="UP000189701">
    <property type="component" value="Unplaced"/>
</dbReference>
<reference evidence="3" key="1">
    <citation type="journal article" date="2013" name="Genome Biol.">
        <title>Reference genomes and transcriptomes of Nicotiana sylvestris and Nicotiana tomentosiformis.</title>
        <authorList>
            <person name="Sierro N."/>
            <person name="Battey J.N."/>
            <person name="Ouadi S."/>
            <person name="Bovet L."/>
            <person name="Goepfert S."/>
            <person name="Bakaher N."/>
            <person name="Peitsch M.C."/>
            <person name="Ivanov N.V."/>
        </authorList>
    </citation>
    <scope>NUCLEOTIDE SEQUENCE [LARGE SCALE GENOMIC DNA]</scope>
</reference>
<feature type="domain" description="AMP-dependent synthetase/ligase" evidence="2">
    <location>
        <begin position="5"/>
        <end position="52"/>
    </location>
</feature>
<dbReference type="AlphaFoldDB" id="A0A1U7X313"/>